<keyword evidence="1" id="KW-1133">Transmembrane helix</keyword>
<feature type="transmembrane region" description="Helical" evidence="1">
    <location>
        <begin position="320"/>
        <end position="341"/>
    </location>
</feature>
<dbReference type="Pfam" id="PF02667">
    <property type="entry name" value="SCFA_trans"/>
    <property type="match status" value="1"/>
</dbReference>
<dbReference type="RefSeq" id="WP_110343588.1">
    <property type="nucleotide sequence ID" value="NZ_JBHVKT010000013.1"/>
</dbReference>
<feature type="transmembrane region" description="Helical" evidence="1">
    <location>
        <begin position="361"/>
        <end position="384"/>
    </location>
</feature>
<dbReference type="PANTHER" id="PTHR41983:SF2">
    <property type="entry name" value="SHORT-CHAIN FATTY ACID TRANSPORTER-RELATED"/>
    <property type="match status" value="1"/>
</dbReference>
<dbReference type="AlphaFoldDB" id="A0A318LAE4"/>
<feature type="transmembrane region" description="Helical" evidence="1">
    <location>
        <begin position="111"/>
        <end position="137"/>
    </location>
</feature>
<keyword evidence="3" id="KW-1185">Reference proteome</keyword>
<comment type="caution">
    <text evidence="2">The sequence shown here is derived from an EMBL/GenBank/DDBJ whole genome shotgun (WGS) entry which is preliminary data.</text>
</comment>
<protein>
    <submittedName>
        <fullName evidence="2">Short chain fatty acid transporter</fullName>
    </submittedName>
</protein>
<feature type="transmembrane region" description="Helical" evidence="1">
    <location>
        <begin position="35"/>
        <end position="56"/>
    </location>
</feature>
<sequence>MDRLTAPVHGIEREGPIGRAALRVSAWMERWFPDAFVFVLVAVVVSAVGALALGVSPAGVSEAFGDGFWDLIPFAMQMTLVVIGGHVVATSPPASRLIERLAALPRSGRGAVAFVALVAMLTSLLNWGISIIFAGLLARRIARREELGMDYRAAGAAAYLGIGGVWALGLSSSAAQLQANPGSIPASLMPVTGVIPFADTIFTWQSLTLAGTLVVVNVTIAFLSAPKARHARTAQAMGVGLEDAEPERFRPRRPAEWLEYSPVLTLLVVVLGVGWLAQEFTSTDPIVAISGLNTYNLLFLMLGMLLQWRPRAFVTAVGRAVPATAGVLLQFPFYAGIAGILTSAENAEGHTVAHAISTAFVQIATPGTFALVIGAYSALLGFFVPSGGGKWIVEAPYVMQSANDLQYNLGWTVQIYNAAEALPNLLNPFWMLPLLGLMRLRAKHIVGFTALQFAVNLPLVLGLLWLFGQTLPYEPPALP</sequence>
<evidence type="ECO:0000256" key="1">
    <source>
        <dbReference type="SAM" id="Phobius"/>
    </source>
</evidence>
<name>A0A318LAE4_9PSEU</name>
<dbReference type="InterPro" id="IPR006160">
    <property type="entry name" value="SCFA_transpt_AtoE"/>
</dbReference>
<feature type="transmembrane region" description="Helical" evidence="1">
    <location>
        <begin position="289"/>
        <end position="308"/>
    </location>
</feature>
<dbReference type="EMBL" id="MASU01000020">
    <property type="protein sequence ID" value="PXY18585.1"/>
    <property type="molecule type" value="Genomic_DNA"/>
</dbReference>
<feature type="transmembrane region" description="Helical" evidence="1">
    <location>
        <begin position="149"/>
        <end position="168"/>
    </location>
</feature>
<reference evidence="2 3" key="1">
    <citation type="submission" date="2016-07" db="EMBL/GenBank/DDBJ databases">
        <title>Draft genome sequence of Prauserella sp. YIM 121212, isolated from alkaline soil.</title>
        <authorList>
            <person name="Ruckert C."/>
            <person name="Albersmeier A."/>
            <person name="Jiang C.-L."/>
            <person name="Jiang Y."/>
            <person name="Kalinowski J."/>
            <person name="Schneider O."/>
            <person name="Winkler A."/>
            <person name="Zotchev S.B."/>
        </authorList>
    </citation>
    <scope>NUCLEOTIDE SEQUENCE [LARGE SCALE GENOMIC DNA]</scope>
    <source>
        <strain evidence="2 3">YIM 121212</strain>
    </source>
</reference>
<feature type="transmembrane region" description="Helical" evidence="1">
    <location>
        <begin position="201"/>
        <end position="223"/>
    </location>
</feature>
<evidence type="ECO:0000313" key="3">
    <source>
        <dbReference type="Proteomes" id="UP000247892"/>
    </source>
</evidence>
<dbReference type="PANTHER" id="PTHR41983">
    <property type="entry name" value="SHORT-CHAIN FATTY ACID TRANSPORTER-RELATED"/>
    <property type="match status" value="1"/>
</dbReference>
<keyword evidence="1" id="KW-0812">Transmembrane</keyword>
<organism evidence="2 3">
    <name type="scientific">Prauserella flavalba</name>
    <dbReference type="NCBI Taxonomy" id="1477506"/>
    <lineage>
        <taxon>Bacteria</taxon>
        <taxon>Bacillati</taxon>
        <taxon>Actinomycetota</taxon>
        <taxon>Actinomycetes</taxon>
        <taxon>Pseudonocardiales</taxon>
        <taxon>Pseudonocardiaceae</taxon>
        <taxon>Prauserella</taxon>
    </lineage>
</organism>
<accession>A0A318LAE4</accession>
<dbReference type="Proteomes" id="UP000247892">
    <property type="component" value="Unassembled WGS sequence"/>
</dbReference>
<dbReference type="GO" id="GO:0005886">
    <property type="term" value="C:plasma membrane"/>
    <property type="evidence" value="ECO:0007669"/>
    <property type="project" value="TreeGrafter"/>
</dbReference>
<keyword evidence="1" id="KW-0472">Membrane</keyword>
<proteinExistence type="predicted"/>
<dbReference type="OrthoDB" id="9342495at2"/>
<gene>
    <name evidence="2" type="ORF">BA062_34995</name>
</gene>
<feature type="transmembrane region" description="Helical" evidence="1">
    <location>
        <begin position="445"/>
        <end position="467"/>
    </location>
</feature>
<feature type="transmembrane region" description="Helical" evidence="1">
    <location>
        <begin position="257"/>
        <end position="277"/>
    </location>
</feature>
<evidence type="ECO:0000313" key="2">
    <source>
        <dbReference type="EMBL" id="PXY18585.1"/>
    </source>
</evidence>